<gene>
    <name evidence="2" type="ORF">HYC85_003138</name>
</gene>
<comment type="caution">
    <text evidence="2">The sequence shown here is derived from an EMBL/GenBank/DDBJ whole genome shotgun (WGS) entry which is preliminary data.</text>
</comment>
<name>A0A7J7IAH9_CAMSI</name>
<organism evidence="2 3">
    <name type="scientific">Camellia sinensis</name>
    <name type="common">Tea plant</name>
    <name type="synonym">Thea sinensis</name>
    <dbReference type="NCBI Taxonomy" id="4442"/>
    <lineage>
        <taxon>Eukaryota</taxon>
        <taxon>Viridiplantae</taxon>
        <taxon>Streptophyta</taxon>
        <taxon>Embryophyta</taxon>
        <taxon>Tracheophyta</taxon>
        <taxon>Spermatophyta</taxon>
        <taxon>Magnoliopsida</taxon>
        <taxon>eudicotyledons</taxon>
        <taxon>Gunneridae</taxon>
        <taxon>Pentapetalae</taxon>
        <taxon>asterids</taxon>
        <taxon>Ericales</taxon>
        <taxon>Theaceae</taxon>
        <taxon>Camellia</taxon>
    </lineage>
</organism>
<dbReference type="InterPro" id="IPR016031">
    <property type="entry name" value="Trp_RNA-bd_attenuator-like_dom"/>
</dbReference>
<evidence type="ECO:0000256" key="1">
    <source>
        <dbReference type="SAM" id="SignalP"/>
    </source>
</evidence>
<proteinExistence type="predicted"/>
<dbReference type="SUPFAM" id="SSF51219">
    <property type="entry name" value="TRAP-like"/>
    <property type="match status" value="1"/>
</dbReference>
<feature type="chain" id="PRO_5029518898" evidence="1">
    <location>
        <begin position="21"/>
        <end position="467"/>
    </location>
</feature>
<keyword evidence="3" id="KW-1185">Reference proteome</keyword>
<reference evidence="2 3" key="2">
    <citation type="submission" date="2020-07" db="EMBL/GenBank/DDBJ databases">
        <title>Genome assembly of wild tea tree DASZ reveals pedigree and selection history of tea varieties.</title>
        <authorList>
            <person name="Zhang W."/>
        </authorList>
    </citation>
    <scope>NUCLEOTIDE SEQUENCE [LARGE SCALE GENOMIC DNA]</scope>
    <source>
        <strain evidence="3">cv. G240</strain>
        <tissue evidence="2">Leaf</tissue>
    </source>
</reference>
<evidence type="ECO:0000313" key="3">
    <source>
        <dbReference type="Proteomes" id="UP000593564"/>
    </source>
</evidence>
<dbReference type="EMBL" id="JACBKZ010000001">
    <property type="protein sequence ID" value="KAF5961929.1"/>
    <property type="molecule type" value="Genomic_DNA"/>
</dbReference>
<dbReference type="Proteomes" id="UP000593564">
    <property type="component" value="Unassembled WGS sequence"/>
</dbReference>
<reference evidence="3" key="1">
    <citation type="journal article" date="2020" name="Nat. Commun.">
        <title>Genome assembly of wild tea tree DASZ reveals pedigree and selection history of tea varieties.</title>
        <authorList>
            <person name="Zhang W."/>
            <person name="Zhang Y."/>
            <person name="Qiu H."/>
            <person name="Guo Y."/>
            <person name="Wan H."/>
            <person name="Zhang X."/>
            <person name="Scossa F."/>
            <person name="Alseekh S."/>
            <person name="Zhang Q."/>
            <person name="Wang P."/>
            <person name="Xu L."/>
            <person name="Schmidt M.H."/>
            <person name="Jia X."/>
            <person name="Li D."/>
            <person name="Zhu A."/>
            <person name="Guo F."/>
            <person name="Chen W."/>
            <person name="Ni D."/>
            <person name="Usadel B."/>
            <person name="Fernie A.R."/>
            <person name="Wen W."/>
        </authorList>
    </citation>
    <scope>NUCLEOTIDE SEQUENCE [LARGE SCALE GENOMIC DNA]</scope>
    <source>
        <strain evidence="3">cv. G240</strain>
    </source>
</reference>
<accession>A0A7J7IAH9</accession>
<keyword evidence="1" id="KW-0732">Signal</keyword>
<dbReference type="PANTHER" id="PTHR43657">
    <property type="entry name" value="TRYPTOPHAN RNA-BINDING ATTENUATOR PROTEIN-LIKE PROTEIN"/>
    <property type="match status" value="1"/>
</dbReference>
<protein>
    <submittedName>
        <fullName evidence="2">Uncharacterized protein</fullName>
    </submittedName>
</protein>
<dbReference type="AlphaFoldDB" id="A0A7J7IAH9"/>
<sequence>MITTTLLSLLAQAAIHRTSGHLGHMSGQSPKAYCQSSACLEHFGSKPLVTLHDFHSLATARFQPGNGALSSTVVVVTFRIGWLLLCPKPCCPEFWSSARAGLLALEQDLQILSTFYVCKSAGGVFFMLERHFLRSSGWALERPSLSSSGSTCYMSGSIQMENVYVPENEASMWQWLFGKSMTSIVLLNTNSSDEFVGIVAPSLAKILSATKTAGTKDSPLERGNVRSSGQAIWNVFLHFALGALPLDPAVALPQTRQKALPLNLHELTGQLDPRHNQRNGNLESISITNFSEKAQFGLDSHLNTHSLTEIKATIDRKSSSDHVVGGGDDVVLATAAPPHFCRTEKSPINRKKSPRLGDRDSVSSAVIDIMTKDLYDKIEFLDVDAKKCNSMIFGGCNSTIVECLADDGGEEKEEFLIELGTTRRFPVYNQQQISYKGLQKPTICNTKIYGDCIGRANKDGRPCTTYN</sequence>
<evidence type="ECO:0000313" key="2">
    <source>
        <dbReference type="EMBL" id="KAF5961929.1"/>
    </source>
</evidence>
<dbReference type="PANTHER" id="PTHR43657:SF1">
    <property type="entry name" value="ALTERED INHERITANCE OF MITOCHONDRIA PROTEIN 24, MITOCHONDRIAL"/>
    <property type="match status" value="1"/>
</dbReference>
<feature type="signal peptide" evidence="1">
    <location>
        <begin position="1"/>
        <end position="20"/>
    </location>
</feature>